<dbReference type="STRING" id="1618436.UV59_C0006G0071"/>
<keyword evidence="1" id="KW-0812">Transmembrane</keyword>
<feature type="signal peptide" evidence="2">
    <location>
        <begin position="1"/>
        <end position="25"/>
    </location>
</feature>
<proteinExistence type="predicted"/>
<keyword evidence="2" id="KW-0732">Signal</keyword>
<feature type="chain" id="PRO_5002536371" description="DUF4134 domain-containing protein" evidence="2">
    <location>
        <begin position="26"/>
        <end position="122"/>
    </location>
</feature>
<dbReference type="Proteomes" id="UP000034543">
    <property type="component" value="Unassembled WGS sequence"/>
</dbReference>
<name>A0A0G1CIJ8_9BACT</name>
<feature type="transmembrane region" description="Helical" evidence="1">
    <location>
        <begin position="49"/>
        <end position="69"/>
    </location>
</feature>
<gene>
    <name evidence="3" type="ORF">UV59_C0006G0071</name>
</gene>
<dbReference type="EMBL" id="LCFB01000006">
    <property type="protein sequence ID" value="KKS85615.1"/>
    <property type="molecule type" value="Genomic_DNA"/>
</dbReference>
<keyword evidence="1" id="KW-0472">Membrane</keyword>
<accession>A0A0G1CIJ8</accession>
<protein>
    <recommendedName>
        <fullName evidence="5">DUF4134 domain-containing protein</fullName>
    </recommendedName>
</protein>
<evidence type="ECO:0000313" key="4">
    <source>
        <dbReference type="Proteomes" id="UP000034543"/>
    </source>
</evidence>
<evidence type="ECO:0000313" key="3">
    <source>
        <dbReference type="EMBL" id="KKS85615.1"/>
    </source>
</evidence>
<sequence length="122" mass="12854">MKKMIFSFFLLFSVFCLLIASPTHAVDISTIFGPAASFPTVNSLVNVITHNLLTIAGIIAFLGVVFAGIRMIQSAGDAKAQEQSQGALTAAVIGLLIILGAYFILEIAGVLTGFNFINPPIP</sequence>
<evidence type="ECO:0000256" key="1">
    <source>
        <dbReference type="SAM" id="Phobius"/>
    </source>
</evidence>
<keyword evidence="1" id="KW-1133">Transmembrane helix</keyword>
<reference evidence="3 4" key="1">
    <citation type="journal article" date="2015" name="Nature">
        <title>rRNA introns, odd ribosomes, and small enigmatic genomes across a large radiation of phyla.</title>
        <authorList>
            <person name="Brown C.T."/>
            <person name="Hug L.A."/>
            <person name="Thomas B.C."/>
            <person name="Sharon I."/>
            <person name="Castelle C.J."/>
            <person name="Singh A."/>
            <person name="Wilkins M.J."/>
            <person name="Williams K.H."/>
            <person name="Banfield J.F."/>
        </authorList>
    </citation>
    <scope>NUCLEOTIDE SEQUENCE [LARGE SCALE GENOMIC DNA]</scope>
</reference>
<feature type="transmembrane region" description="Helical" evidence="1">
    <location>
        <begin position="90"/>
        <end position="117"/>
    </location>
</feature>
<evidence type="ECO:0008006" key="5">
    <source>
        <dbReference type="Google" id="ProtNLM"/>
    </source>
</evidence>
<evidence type="ECO:0000256" key="2">
    <source>
        <dbReference type="SAM" id="SignalP"/>
    </source>
</evidence>
<organism evidence="3 4">
    <name type="scientific">Candidatus Gottesmanbacteria bacterium GW2011_GWA1_43_11</name>
    <dbReference type="NCBI Taxonomy" id="1618436"/>
    <lineage>
        <taxon>Bacteria</taxon>
        <taxon>Candidatus Gottesmaniibacteriota</taxon>
    </lineage>
</organism>
<comment type="caution">
    <text evidence="3">The sequence shown here is derived from an EMBL/GenBank/DDBJ whole genome shotgun (WGS) entry which is preliminary data.</text>
</comment>
<dbReference type="AlphaFoldDB" id="A0A0G1CIJ8"/>